<comment type="caution">
    <text evidence="1">The sequence shown here is derived from an EMBL/GenBank/DDBJ whole genome shotgun (WGS) entry which is preliminary data.</text>
</comment>
<feature type="non-terminal residue" evidence="1">
    <location>
        <position position="179"/>
    </location>
</feature>
<dbReference type="EMBL" id="JAME01000154">
    <property type="protein sequence ID" value="ETX26420.1"/>
    <property type="molecule type" value="Genomic_DNA"/>
</dbReference>
<keyword evidence="2" id="KW-1185">Reference proteome</keyword>
<proteinExistence type="predicted"/>
<reference evidence="1 2" key="1">
    <citation type="submission" date="2014-01" db="EMBL/GenBank/DDBJ databases">
        <title>Roseivivax isoporae LMG 25204 Genome Sequencing.</title>
        <authorList>
            <person name="Lai Q."/>
            <person name="Li G."/>
            <person name="Shao Z."/>
        </authorList>
    </citation>
    <scope>NUCLEOTIDE SEQUENCE [LARGE SCALE GENOMIC DNA]</scope>
    <source>
        <strain evidence="1 2">LMG 25204</strain>
    </source>
</reference>
<dbReference type="RefSeq" id="WP_051492404.1">
    <property type="nucleotide sequence ID" value="NZ_JAME01000154.1"/>
</dbReference>
<evidence type="ECO:0000313" key="2">
    <source>
        <dbReference type="Proteomes" id="UP000023430"/>
    </source>
</evidence>
<accession>X7F0W3</accession>
<evidence type="ECO:0000313" key="1">
    <source>
        <dbReference type="EMBL" id="ETX26420.1"/>
    </source>
</evidence>
<feature type="non-terminal residue" evidence="1">
    <location>
        <position position="1"/>
    </location>
</feature>
<organism evidence="1 2">
    <name type="scientific">Roseivivax isoporae LMG 25204</name>
    <dbReference type="NCBI Taxonomy" id="1449351"/>
    <lineage>
        <taxon>Bacteria</taxon>
        <taxon>Pseudomonadati</taxon>
        <taxon>Pseudomonadota</taxon>
        <taxon>Alphaproteobacteria</taxon>
        <taxon>Rhodobacterales</taxon>
        <taxon>Roseobacteraceae</taxon>
        <taxon>Roseivivax</taxon>
    </lineage>
</organism>
<dbReference type="AlphaFoldDB" id="X7F0W3"/>
<dbReference type="eggNOG" id="ENOG502ZCBT">
    <property type="taxonomic scope" value="Bacteria"/>
</dbReference>
<name>X7F0W3_9RHOB</name>
<protein>
    <submittedName>
        <fullName evidence="1">Uncharacterized protein</fullName>
    </submittedName>
</protein>
<gene>
    <name evidence="1" type="ORF">RISW2_04950</name>
</gene>
<dbReference type="Proteomes" id="UP000023430">
    <property type="component" value="Unassembled WGS sequence"/>
</dbReference>
<sequence length="179" mass="20807">VDAGSLPDYPLSVEERIDSHYFLTWERRRWLSSDMRLRGTPECRAYYFDLICLSFDHSPLGTLPADLATLARMLMVDPTHFAQLCKLDYGPLHRWSLYRCDNGEVRYGHAYVTRTLQEALSRREDNRARTEAANVAKRLQRLRATVAGLHLDLSKNDAAIRWMDEWLTQQGCAKRSTSW</sequence>